<dbReference type="InterPro" id="IPR029057">
    <property type="entry name" value="PRTase-like"/>
</dbReference>
<keyword evidence="2" id="KW-0808">Transferase</keyword>
<gene>
    <name evidence="2" type="ORF">HMPREF1862_00867</name>
</gene>
<protein>
    <submittedName>
        <fullName evidence="2">Phosphoribosyl transferase domain protein</fullName>
    </submittedName>
</protein>
<reference evidence="2 3" key="1">
    <citation type="submission" date="2016-01" db="EMBL/GenBank/DDBJ databases">
        <authorList>
            <person name="Mitreva M."/>
            <person name="Pepin K.H."/>
            <person name="Mihindukulasuriya K.A."/>
            <person name="Fulton R."/>
            <person name="Fronick C."/>
            <person name="O'Laughlin M."/>
            <person name="Miner T."/>
            <person name="Herter B."/>
            <person name="Rosa B.A."/>
            <person name="Cordes M."/>
            <person name="Tomlinson C."/>
            <person name="Wollam A."/>
            <person name="Palsikar V.B."/>
            <person name="Mardis E.R."/>
            <person name="Wilson R.K."/>
        </authorList>
    </citation>
    <scope>NUCLEOTIDE SEQUENCE [LARGE SCALE GENOMIC DNA]</scope>
    <source>
        <strain evidence="2 3">DNF00696</strain>
    </source>
</reference>
<comment type="similarity">
    <text evidence="1">Belongs to the ComF/GntX family.</text>
</comment>
<evidence type="ECO:0000256" key="1">
    <source>
        <dbReference type="ARBA" id="ARBA00008007"/>
    </source>
</evidence>
<dbReference type="EMBL" id="LSDN01000013">
    <property type="protein sequence ID" value="KXB81143.1"/>
    <property type="molecule type" value="Genomic_DNA"/>
</dbReference>
<accession>A0AB34X0D1</accession>
<dbReference type="InterPro" id="IPR051910">
    <property type="entry name" value="ComF/GntX_DNA_util-trans"/>
</dbReference>
<dbReference type="PANTHER" id="PTHR47505">
    <property type="entry name" value="DNA UTILIZATION PROTEIN YHGH"/>
    <property type="match status" value="1"/>
</dbReference>
<proteinExistence type="inferred from homology"/>
<sequence length="249" mass="26397">MGEHLLSGNTPKISTSLGAQVAKTFRGFSTLIFPESCPGCGQLDTLLCDRCRGIFLRPPHSVSAAIPIDAGIVKIWTLSVYQGSARKVVLAMKHSQAPYYQELPFFFGATAGKSIAASFPRPVIVCPAPSTFHFGKTAISSTAGRLAAGITSALEAEGVPVRLSGLLELKPGSKKQAGRSFEERLRGRAGSMRLATKADLDFSEEVLLVDDVITTGATIREAVRVINGEQAQVKAVFSFSVAEGNLKTA</sequence>
<comment type="caution">
    <text evidence="2">The sequence shown here is derived from an EMBL/GenBank/DDBJ whole genome shotgun (WGS) entry which is preliminary data.</text>
</comment>
<dbReference type="SUPFAM" id="SSF53271">
    <property type="entry name" value="PRTase-like"/>
    <property type="match status" value="1"/>
</dbReference>
<dbReference type="PANTHER" id="PTHR47505:SF1">
    <property type="entry name" value="DNA UTILIZATION PROTEIN YHGH"/>
    <property type="match status" value="1"/>
</dbReference>
<dbReference type="CDD" id="cd06223">
    <property type="entry name" value="PRTases_typeI"/>
    <property type="match status" value="1"/>
</dbReference>
<dbReference type="Proteomes" id="UP000070572">
    <property type="component" value="Unassembled WGS sequence"/>
</dbReference>
<dbReference type="InterPro" id="IPR000836">
    <property type="entry name" value="PRTase_dom"/>
</dbReference>
<evidence type="ECO:0000313" key="3">
    <source>
        <dbReference type="Proteomes" id="UP000070572"/>
    </source>
</evidence>
<dbReference type="GO" id="GO:0016740">
    <property type="term" value="F:transferase activity"/>
    <property type="evidence" value="ECO:0007669"/>
    <property type="project" value="UniProtKB-KW"/>
</dbReference>
<organism evidence="2 3">
    <name type="scientific">Varibaculum cambriense</name>
    <dbReference type="NCBI Taxonomy" id="184870"/>
    <lineage>
        <taxon>Bacteria</taxon>
        <taxon>Bacillati</taxon>
        <taxon>Actinomycetota</taxon>
        <taxon>Actinomycetes</taxon>
        <taxon>Actinomycetales</taxon>
        <taxon>Actinomycetaceae</taxon>
        <taxon>Varibaculum</taxon>
    </lineage>
</organism>
<dbReference type="GeneID" id="78352184"/>
<dbReference type="AlphaFoldDB" id="A0AB34X0D1"/>
<dbReference type="RefSeq" id="WP_022864332.1">
    <property type="nucleotide sequence ID" value="NZ_JASOZV010000036.1"/>
</dbReference>
<evidence type="ECO:0000313" key="2">
    <source>
        <dbReference type="EMBL" id="KXB81143.1"/>
    </source>
</evidence>
<dbReference type="Gene3D" id="3.40.50.2020">
    <property type="match status" value="1"/>
</dbReference>
<name>A0AB34X0D1_9ACTO</name>